<accession>A0A2K8SH34</accession>
<reference evidence="1 2" key="1">
    <citation type="submission" date="2017-11" db="EMBL/GenBank/DDBJ databases">
        <title>Complete genome of a free-living desiccation-tolerant cyanobacterium and its photosynthetic adaptation to extreme terrestrial habitat.</title>
        <authorList>
            <person name="Shang J."/>
        </authorList>
    </citation>
    <scope>NUCLEOTIDE SEQUENCE [LARGE SCALE GENOMIC DNA]</scope>
    <source>
        <strain evidence="1 2">CCNUN1</strain>
    </source>
</reference>
<evidence type="ECO:0000313" key="2">
    <source>
        <dbReference type="Proteomes" id="UP000232003"/>
    </source>
</evidence>
<name>A0A2K8SH34_9NOSO</name>
<organism evidence="1 2">
    <name type="scientific">Nostoc flagelliforme CCNUN1</name>
    <dbReference type="NCBI Taxonomy" id="2038116"/>
    <lineage>
        <taxon>Bacteria</taxon>
        <taxon>Bacillati</taxon>
        <taxon>Cyanobacteriota</taxon>
        <taxon>Cyanophyceae</taxon>
        <taxon>Nostocales</taxon>
        <taxon>Nostocaceae</taxon>
        <taxon>Nostoc</taxon>
    </lineage>
</organism>
<evidence type="ECO:0000313" key="1">
    <source>
        <dbReference type="EMBL" id="AUB34772.1"/>
    </source>
</evidence>
<dbReference type="EMBL" id="CP024785">
    <property type="protein sequence ID" value="AUB34772.1"/>
    <property type="molecule type" value="Genomic_DNA"/>
</dbReference>
<protein>
    <submittedName>
        <fullName evidence="1">CheY chemotaxis protein or a CheY-like REC</fullName>
    </submittedName>
</protein>
<sequence length="55" mass="6381">MGENYCIAQCPMPNAQCPMPNAQCPMPLSCVPLDLIFLYNQGKRYRKLLVWEVKY</sequence>
<gene>
    <name evidence="1" type="ORF">COO91_00603</name>
</gene>
<proteinExistence type="predicted"/>
<dbReference type="AlphaFoldDB" id="A0A2K8SH34"/>
<keyword evidence="2" id="KW-1185">Reference proteome</keyword>
<dbReference type="KEGG" id="nfl:COO91_00603"/>
<dbReference type="Proteomes" id="UP000232003">
    <property type="component" value="Chromosome"/>
</dbReference>